<evidence type="ECO:0000256" key="4">
    <source>
        <dbReference type="ARBA" id="ARBA00022544"/>
    </source>
</evidence>
<evidence type="ECO:0000256" key="2">
    <source>
        <dbReference type="ARBA" id="ARBA00007998"/>
    </source>
</evidence>
<evidence type="ECO:0000256" key="7">
    <source>
        <dbReference type="ARBA" id="ARBA00023136"/>
    </source>
</evidence>
<name>A0A544SSH2_9BACI</name>
<evidence type="ECO:0000256" key="8">
    <source>
        <dbReference type="SAM" id="Phobius"/>
    </source>
</evidence>
<dbReference type="GO" id="GO:0009847">
    <property type="term" value="P:spore germination"/>
    <property type="evidence" value="ECO:0007669"/>
    <property type="project" value="InterPro"/>
</dbReference>
<comment type="subcellular location">
    <subcellularLocation>
        <location evidence="1">Membrane</location>
        <topology evidence="1">Multi-pass membrane protein</topology>
    </subcellularLocation>
</comment>
<dbReference type="RefSeq" id="WP_142540977.1">
    <property type="nucleotide sequence ID" value="NZ_BMIE01000014.1"/>
</dbReference>
<keyword evidence="3" id="KW-0813">Transport</keyword>
<feature type="transmembrane region" description="Helical" evidence="8">
    <location>
        <begin position="338"/>
        <end position="358"/>
    </location>
</feature>
<dbReference type="PANTHER" id="PTHR34975">
    <property type="entry name" value="SPORE GERMINATION PROTEIN A2"/>
    <property type="match status" value="1"/>
</dbReference>
<keyword evidence="7 8" id="KW-0472">Membrane</keyword>
<dbReference type="InterPro" id="IPR004761">
    <property type="entry name" value="Spore_GerAB"/>
</dbReference>
<dbReference type="PANTHER" id="PTHR34975:SF2">
    <property type="entry name" value="SPORE GERMINATION PROTEIN A2"/>
    <property type="match status" value="1"/>
</dbReference>
<evidence type="ECO:0000256" key="3">
    <source>
        <dbReference type="ARBA" id="ARBA00022448"/>
    </source>
</evidence>
<accession>A0A544SSH2</accession>
<gene>
    <name evidence="9" type="ORF">FG382_21910</name>
</gene>
<feature type="transmembrane region" description="Helical" evidence="8">
    <location>
        <begin position="143"/>
        <end position="165"/>
    </location>
</feature>
<organism evidence="9 10">
    <name type="scientific">Psychrobacillus lasiicapitis</name>
    <dbReference type="NCBI Taxonomy" id="1636719"/>
    <lineage>
        <taxon>Bacteria</taxon>
        <taxon>Bacillati</taxon>
        <taxon>Bacillota</taxon>
        <taxon>Bacilli</taxon>
        <taxon>Bacillales</taxon>
        <taxon>Bacillaceae</taxon>
        <taxon>Psychrobacillus</taxon>
    </lineage>
</organism>
<feature type="transmembrane region" description="Helical" evidence="8">
    <location>
        <begin position="306"/>
        <end position="326"/>
    </location>
</feature>
<protein>
    <submittedName>
        <fullName evidence="9">Spore gernimation protein KB</fullName>
    </submittedName>
</protein>
<evidence type="ECO:0000256" key="6">
    <source>
        <dbReference type="ARBA" id="ARBA00022989"/>
    </source>
</evidence>
<comment type="caution">
    <text evidence="9">The sequence shown here is derived from an EMBL/GenBank/DDBJ whole genome shotgun (WGS) entry which is preliminary data.</text>
</comment>
<feature type="transmembrane region" description="Helical" evidence="8">
    <location>
        <begin position="73"/>
        <end position="93"/>
    </location>
</feature>
<reference evidence="9 10" key="1">
    <citation type="submission" date="2019-05" db="EMBL/GenBank/DDBJ databases">
        <title>Psychrobacillus vulpis sp. nov., a new species isolated from feces of a red fox that inhabits in The Tablas de Daimiel Natural Park, Albacete, Spain.</title>
        <authorList>
            <person name="Rodriguez M."/>
            <person name="Reina J.C."/>
            <person name="Bejar V."/>
            <person name="Llamas I."/>
        </authorList>
    </citation>
    <scope>NUCLEOTIDE SEQUENCE [LARGE SCALE GENOMIC DNA]</scope>
    <source>
        <strain evidence="9 10">NEAU-3TGS17</strain>
    </source>
</reference>
<comment type="similarity">
    <text evidence="2">Belongs to the amino acid-polyamine-organocation (APC) superfamily. Spore germination protein (SGP) (TC 2.A.3.9) family.</text>
</comment>
<feature type="transmembrane region" description="Helical" evidence="8">
    <location>
        <begin position="12"/>
        <end position="30"/>
    </location>
</feature>
<dbReference type="AlphaFoldDB" id="A0A544SSH2"/>
<keyword evidence="4" id="KW-0309">Germination</keyword>
<keyword evidence="6 8" id="KW-1133">Transmembrane helix</keyword>
<feature type="transmembrane region" description="Helical" evidence="8">
    <location>
        <begin position="113"/>
        <end position="131"/>
    </location>
</feature>
<proteinExistence type="inferred from homology"/>
<dbReference type="Pfam" id="PF03845">
    <property type="entry name" value="Spore_permease"/>
    <property type="match status" value="1"/>
</dbReference>
<feature type="transmembrane region" description="Helical" evidence="8">
    <location>
        <begin position="269"/>
        <end position="294"/>
    </location>
</feature>
<evidence type="ECO:0000313" key="9">
    <source>
        <dbReference type="EMBL" id="TQR08164.1"/>
    </source>
</evidence>
<dbReference type="EMBL" id="VDGH01000018">
    <property type="protein sequence ID" value="TQR08164.1"/>
    <property type="molecule type" value="Genomic_DNA"/>
</dbReference>
<dbReference type="NCBIfam" id="TIGR00912">
    <property type="entry name" value="2A0309"/>
    <property type="match status" value="1"/>
</dbReference>
<keyword evidence="5 8" id="KW-0812">Transmembrane</keyword>
<feature type="transmembrane region" description="Helical" evidence="8">
    <location>
        <begin position="216"/>
        <end position="239"/>
    </location>
</feature>
<feature type="transmembrane region" description="Helical" evidence="8">
    <location>
        <begin position="185"/>
        <end position="204"/>
    </location>
</feature>
<dbReference type="GO" id="GO:0016020">
    <property type="term" value="C:membrane"/>
    <property type="evidence" value="ECO:0007669"/>
    <property type="project" value="UniProtKB-SubCell"/>
</dbReference>
<evidence type="ECO:0000256" key="1">
    <source>
        <dbReference type="ARBA" id="ARBA00004141"/>
    </source>
</evidence>
<dbReference type="Proteomes" id="UP000317316">
    <property type="component" value="Unassembled WGS sequence"/>
</dbReference>
<evidence type="ECO:0000256" key="5">
    <source>
        <dbReference type="ARBA" id="ARBA00022692"/>
    </source>
</evidence>
<dbReference type="OrthoDB" id="1891864at2"/>
<sequence>MEKAKISAYQLFILIVLFELGSALLVPIAIEAKQDAWLAILIGMVGGFCLYLVYHGLYSYYPDIPPTEYSQKIMGSFLGKILAFIYVLYFIYLSARVLRDFGEMLITSFYWDTPLFILNTLMALLVIYTVRKGIEVLARTSELLFVLIFLLGISVLFLIVVSGIIQISNLKPVLEEGIKPVLKTTFTQTLYFPFGEVIIFAMILPYLNRPEKVKQIGLLAIGFSGLILASVMAINVSVLDVNNITRSPFPLLSTIQTIEVAGFLERLDVYFILITVIGVFFKMCVFFYASVVGTANLFNVKESARLAFPLGLAILILSITIASNYSEHIKEGLHVITLYLHLPLQVIIPSLLLLIAFIKNKKKKSKHSKNLFPKRKYRLVERDKK</sequence>
<keyword evidence="10" id="KW-1185">Reference proteome</keyword>
<feature type="transmembrane region" description="Helical" evidence="8">
    <location>
        <begin position="36"/>
        <end position="61"/>
    </location>
</feature>
<evidence type="ECO:0000313" key="10">
    <source>
        <dbReference type="Proteomes" id="UP000317316"/>
    </source>
</evidence>